<evidence type="ECO:0000256" key="2">
    <source>
        <dbReference type="ARBA" id="ARBA00022692"/>
    </source>
</evidence>
<dbReference type="PANTHER" id="PTHR21324:SF2">
    <property type="entry name" value="EG:22E5.9 PROTEIN"/>
    <property type="match status" value="1"/>
</dbReference>
<sequence>MAKKPANLFYLLPLAGLVPWTGMLIAMLACWGAQGRPIYWFMHSYQSPVYLSDIGATNLRPLFISCAGAQGLIYVICVACEYYQRAGRRWPWQKHKAYVAESSDYKTYASQLASQRYLMPPWYTRDERNLIWAATVLAAIGELALLFCSIFSTALYHHVHLSMVGVFIAFMFLSICCQGAEYFLMGKHYALIHPLASAEDHQITFEELSWKQWRGHIWNKFTLSATCKMSWLTLAFVWAICFGCCSSDSTKAAFEWVLCFWYSFYFLFFSIDFYLGGRYRDSKYFHQIQQQSFARYYKYDIRGDTKEEEEEEEADDTYSDIHIDQYSAMQVPDGKQLDKAKSQLQYRDDKSQFTLIAPSRSYHKNSDIQVISNNSNNI</sequence>
<dbReference type="EMBL" id="HE806323">
    <property type="protein sequence ID" value="CCH62561.1"/>
    <property type="molecule type" value="Genomic_DNA"/>
</dbReference>
<reference evidence="7 8" key="1">
    <citation type="journal article" date="2011" name="Proc. Natl. Acad. Sci. U.S.A.">
        <title>Evolutionary erosion of yeast sex chromosomes by mating-type switching accidents.</title>
        <authorList>
            <person name="Gordon J.L."/>
            <person name="Armisen D."/>
            <person name="Proux-Wera E."/>
            <person name="Oheigeartaigh S.S."/>
            <person name="Byrne K.P."/>
            <person name="Wolfe K.H."/>
        </authorList>
    </citation>
    <scope>NUCLEOTIDE SEQUENCE [LARGE SCALE GENOMIC DNA]</scope>
    <source>
        <strain evidence="8">ATCC 34711 / CBS 6284 / DSM 70876 / NBRC 10599 / NRRL Y-10934 / UCD 77-7</strain>
    </source>
</reference>
<dbReference type="InterPro" id="IPR050911">
    <property type="entry name" value="DRAM/TMEM150_Autophagy_Mod"/>
</dbReference>
<evidence type="ECO:0000313" key="7">
    <source>
        <dbReference type="EMBL" id="CCH62561.1"/>
    </source>
</evidence>
<dbReference type="Proteomes" id="UP000002866">
    <property type="component" value="Chromosome 8"/>
</dbReference>
<feature type="transmembrane region" description="Helical" evidence="5">
    <location>
        <begin position="252"/>
        <end position="275"/>
    </location>
</feature>
<dbReference type="Pfam" id="PF10277">
    <property type="entry name" value="Frag1"/>
    <property type="match status" value="1"/>
</dbReference>
<dbReference type="GeneID" id="14497718"/>
<protein>
    <recommendedName>
        <fullName evidence="6">CWH43-like N-terminal domain-containing protein</fullName>
    </recommendedName>
</protein>
<dbReference type="KEGG" id="tbl:TBLA_0H02770"/>
<keyword evidence="4 5" id="KW-0472">Membrane</keyword>
<evidence type="ECO:0000256" key="3">
    <source>
        <dbReference type="ARBA" id="ARBA00022989"/>
    </source>
</evidence>
<dbReference type="STRING" id="1071380.I2H859"/>
<dbReference type="HOGENOM" id="CLU_050573_1_0_1"/>
<feature type="transmembrane region" description="Helical" evidence="5">
    <location>
        <begin position="130"/>
        <end position="155"/>
    </location>
</feature>
<name>I2H859_HENB6</name>
<dbReference type="PROSITE" id="PS51257">
    <property type="entry name" value="PROKAR_LIPOPROTEIN"/>
    <property type="match status" value="1"/>
</dbReference>
<dbReference type="PANTHER" id="PTHR21324">
    <property type="entry name" value="FASTING-INDUCIBLE INTEGRAL MEMBRANE PROTEIN TM6P1-RELATED"/>
    <property type="match status" value="1"/>
</dbReference>
<dbReference type="AlphaFoldDB" id="I2H859"/>
<comment type="subcellular location">
    <subcellularLocation>
        <location evidence="1">Endomembrane system</location>
        <topology evidence="1">Multi-pass membrane protein</topology>
    </subcellularLocation>
</comment>
<feature type="transmembrane region" description="Helical" evidence="5">
    <location>
        <begin position="59"/>
        <end position="83"/>
    </location>
</feature>
<dbReference type="InParanoid" id="I2H859"/>
<keyword evidence="8" id="KW-1185">Reference proteome</keyword>
<dbReference type="eggNOG" id="ENOG502RZQS">
    <property type="taxonomic scope" value="Eukaryota"/>
</dbReference>
<evidence type="ECO:0000256" key="5">
    <source>
        <dbReference type="SAM" id="Phobius"/>
    </source>
</evidence>
<dbReference type="GO" id="GO:0005886">
    <property type="term" value="C:plasma membrane"/>
    <property type="evidence" value="ECO:0007669"/>
    <property type="project" value="TreeGrafter"/>
</dbReference>
<feature type="transmembrane region" description="Helical" evidence="5">
    <location>
        <begin position="161"/>
        <end position="184"/>
    </location>
</feature>
<feature type="domain" description="CWH43-like N-terminal" evidence="6">
    <location>
        <begin position="9"/>
        <end position="274"/>
    </location>
</feature>
<accession>I2H859</accession>
<dbReference type="InterPro" id="IPR019402">
    <property type="entry name" value="CWH43_N"/>
</dbReference>
<keyword evidence="2 5" id="KW-0812">Transmembrane</keyword>
<evidence type="ECO:0000256" key="1">
    <source>
        <dbReference type="ARBA" id="ARBA00004127"/>
    </source>
</evidence>
<proteinExistence type="predicted"/>
<dbReference type="OMA" id="YRSQHRI"/>
<keyword evidence="3 5" id="KW-1133">Transmembrane helix</keyword>
<dbReference type="RefSeq" id="XP_004182080.1">
    <property type="nucleotide sequence ID" value="XM_004182032.1"/>
</dbReference>
<gene>
    <name evidence="7" type="primary">TBLA0H02770</name>
    <name evidence="7" type="ORF">TBLA_0H02770</name>
</gene>
<organism evidence="7 8">
    <name type="scientific">Henningerozyma blattae (strain ATCC 34711 / CBS 6284 / DSM 70876 / NBRC 10599 / NRRL Y-10934 / UCD 77-7)</name>
    <name type="common">Yeast</name>
    <name type="synonym">Tetrapisispora blattae</name>
    <dbReference type="NCBI Taxonomy" id="1071380"/>
    <lineage>
        <taxon>Eukaryota</taxon>
        <taxon>Fungi</taxon>
        <taxon>Dikarya</taxon>
        <taxon>Ascomycota</taxon>
        <taxon>Saccharomycotina</taxon>
        <taxon>Saccharomycetes</taxon>
        <taxon>Saccharomycetales</taxon>
        <taxon>Saccharomycetaceae</taxon>
        <taxon>Henningerozyma</taxon>
    </lineage>
</organism>
<evidence type="ECO:0000259" key="6">
    <source>
        <dbReference type="Pfam" id="PF10277"/>
    </source>
</evidence>
<evidence type="ECO:0000313" key="8">
    <source>
        <dbReference type="Proteomes" id="UP000002866"/>
    </source>
</evidence>
<dbReference type="GO" id="GO:0012505">
    <property type="term" value="C:endomembrane system"/>
    <property type="evidence" value="ECO:0007669"/>
    <property type="project" value="UniProtKB-SubCell"/>
</dbReference>
<feature type="transmembrane region" description="Helical" evidence="5">
    <location>
        <begin position="221"/>
        <end position="240"/>
    </location>
</feature>
<evidence type="ECO:0000256" key="4">
    <source>
        <dbReference type="ARBA" id="ARBA00023136"/>
    </source>
</evidence>
<dbReference type="FunCoup" id="I2H859">
    <property type="interactions" value="94"/>
</dbReference>
<dbReference type="OrthoDB" id="10032492at2759"/>